<accession>A0A1F6VLV5</accession>
<dbReference type="SUPFAM" id="SSF53335">
    <property type="entry name" value="S-adenosyl-L-methionine-dependent methyltransferases"/>
    <property type="match status" value="1"/>
</dbReference>
<reference evidence="2 3" key="1">
    <citation type="journal article" date="2016" name="Nat. Commun.">
        <title>Thousands of microbial genomes shed light on interconnected biogeochemical processes in an aquifer system.</title>
        <authorList>
            <person name="Anantharaman K."/>
            <person name="Brown C.T."/>
            <person name="Hug L.A."/>
            <person name="Sharon I."/>
            <person name="Castelle C.J."/>
            <person name="Probst A.J."/>
            <person name="Thomas B.C."/>
            <person name="Singh A."/>
            <person name="Wilkins M.J."/>
            <person name="Karaoz U."/>
            <person name="Brodie E.L."/>
            <person name="Williams K.H."/>
            <person name="Hubbard S.S."/>
            <person name="Banfield J.F."/>
        </authorList>
    </citation>
    <scope>NUCLEOTIDE SEQUENCE [LARGE SCALE GENOMIC DNA]</scope>
</reference>
<gene>
    <name evidence="2" type="ORF">A2824_01010</name>
</gene>
<dbReference type="CDD" id="cd02440">
    <property type="entry name" value="AdoMet_MTases"/>
    <property type="match status" value="1"/>
</dbReference>
<dbReference type="EMBL" id="MFTT01000004">
    <property type="protein sequence ID" value="OGI70526.1"/>
    <property type="molecule type" value="Genomic_DNA"/>
</dbReference>
<evidence type="ECO:0000313" key="2">
    <source>
        <dbReference type="EMBL" id="OGI70526.1"/>
    </source>
</evidence>
<name>A0A1F6VLV5_9BACT</name>
<sequence>MPFTDPQTNLRQFGIRATDHVADFGAGSGAYSIPASRMAGEGKVYAIEVQKDLLERIKSDATKAHISNIEFIWGDIESSGGTKLKEGAVDSAIVSNVLFQVPDRNGLVGEVKRILKPGGRVLLIDWKDSFGGMGPNSTQLVSKALAQSFFEQAGFQLEKEIDAGEHHYGLVFRK</sequence>
<dbReference type="InterPro" id="IPR029063">
    <property type="entry name" value="SAM-dependent_MTases_sf"/>
</dbReference>
<dbReference type="AlphaFoldDB" id="A0A1F6VLV5"/>
<comment type="caution">
    <text evidence="2">The sequence shown here is derived from an EMBL/GenBank/DDBJ whole genome shotgun (WGS) entry which is preliminary data.</text>
</comment>
<evidence type="ECO:0000313" key="3">
    <source>
        <dbReference type="Proteomes" id="UP000178059"/>
    </source>
</evidence>
<dbReference type="STRING" id="1801743.A2824_01010"/>
<feature type="domain" description="Methyltransferase" evidence="1">
    <location>
        <begin position="19"/>
        <end position="127"/>
    </location>
</feature>
<proteinExistence type="predicted"/>
<protein>
    <recommendedName>
        <fullName evidence="1">Methyltransferase domain-containing protein</fullName>
    </recommendedName>
</protein>
<dbReference type="Pfam" id="PF13847">
    <property type="entry name" value="Methyltransf_31"/>
    <property type="match status" value="1"/>
</dbReference>
<dbReference type="InterPro" id="IPR025714">
    <property type="entry name" value="Methyltranfer_dom"/>
</dbReference>
<dbReference type="Gene3D" id="3.40.50.150">
    <property type="entry name" value="Vaccinia Virus protein VP39"/>
    <property type="match status" value="1"/>
</dbReference>
<organism evidence="2 3">
    <name type="scientific">Candidatus Nomurabacteria bacterium RIFCSPHIGHO2_01_FULL_42_16</name>
    <dbReference type="NCBI Taxonomy" id="1801743"/>
    <lineage>
        <taxon>Bacteria</taxon>
        <taxon>Candidatus Nomuraibacteriota</taxon>
    </lineage>
</organism>
<evidence type="ECO:0000259" key="1">
    <source>
        <dbReference type="Pfam" id="PF13847"/>
    </source>
</evidence>
<dbReference type="Proteomes" id="UP000178059">
    <property type="component" value="Unassembled WGS sequence"/>
</dbReference>